<dbReference type="EC" id="2.7.13.3" evidence="2"/>
<feature type="transmembrane region" description="Helical" evidence="4">
    <location>
        <begin position="188"/>
        <end position="207"/>
    </location>
</feature>
<proteinExistence type="predicted"/>
<evidence type="ECO:0000256" key="1">
    <source>
        <dbReference type="ARBA" id="ARBA00000085"/>
    </source>
</evidence>
<keyword evidence="6" id="KW-0808">Transferase</keyword>
<keyword evidence="4" id="KW-0812">Transmembrane</keyword>
<feature type="transmembrane region" description="Helical" evidence="4">
    <location>
        <begin position="6"/>
        <end position="26"/>
    </location>
</feature>
<sequence length="692" mass="77928">MEMYTVGIWGYSFASIAYVIFSLLILAAHNQSSFTKWLLLSALVVGGTNIVAALQIYIGFSLQWAMLVDAIKIAVFSVLILSFNIEKVSVLEVLKNKIIVKYLLFWCGSSIVCWGASYTLDFSYKYLFLLFLLLNLTSLVLLEQIYRGANVEGKRSITPFVIALGSIAVFDFVLYAQATMVGSIEFDFWYVRGYLSVLAVPLLLISIRRFKEGAVRIFVSRNVVFYSSMLMIAGLYLLLMAIAGYLINYFGGKWGHLVSFGFFILGSIVLAVLLITETVRRRVKVFISKNFFANKYEYREEWLELIGQIEMANAENHYQMSLQIMMSKVDATGGIILKANGNNRFTVKHSDGIKLDSSFDKDLMLLENFTKKQGWIIDINEYNEDPLSYPGLFIQPKIWHAVGVTILVPIFIGKDFYGFFILSNSDEENKLNWEDRDLLFAIAKQLGNFISLNEANDKLAESKQFDAFNQMSAFLVHDLKNVQAQLALITSNAKQHRDNPEFVDDVFETVESATERLAKVLAQLRNKQVAQSTSKTVDLGNIIERVTVQRNLAQPQVVIKKSEECLTSIDYERFFSVINHLIQNAQEATSNDGLVEIALEKQQDRITIIVSDNGSGMSESFIKSRLFKPFDTTKGNAGMGIGVFDAKQFIESLAGSLTVESVEGQGSKMIICLPAYNSGLQINRYDDNLLNL</sequence>
<evidence type="ECO:0000259" key="5">
    <source>
        <dbReference type="PROSITE" id="PS50109"/>
    </source>
</evidence>
<dbReference type="SUPFAM" id="SSF55874">
    <property type="entry name" value="ATPase domain of HSP90 chaperone/DNA topoisomerase II/histidine kinase"/>
    <property type="match status" value="1"/>
</dbReference>
<dbReference type="PROSITE" id="PS50109">
    <property type="entry name" value="HIS_KIN"/>
    <property type="match status" value="1"/>
</dbReference>
<evidence type="ECO:0000256" key="3">
    <source>
        <dbReference type="ARBA" id="ARBA00022553"/>
    </source>
</evidence>
<feature type="transmembrane region" description="Helical" evidence="4">
    <location>
        <begin position="98"/>
        <end position="120"/>
    </location>
</feature>
<dbReference type="InterPro" id="IPR004358">
    <property type="entry name" value="Sig_transdc_His_kin-like_C"/>
</dbReference>
<feature type="transmembrane region" description="Helical" evidence="4">
    <location>
        <begin position="223"/>
        <end position="248"/>
    </location>
</feature>
<dbReference type="PANTHER" id="PTHR43547">
    <property type="entry name" value="TWO-COMPONENT HISTIDINE KINASE"/>
    <property type="match status" value="1"/>
</dbReference>
<dbReference type="NCBIfam" id="TIGR02916">
    <property type="entry name" value="PEP_his_kin"/>
    <property type="match status" value="1"/>
</dbReference>
<dbReference type="GO" id="GO:0000155">
    <property type="term" value="F:phosphorelay sensor kinase activity"/>
    <property type="evidence" value="ECO:0007669"/>
    <property type="project" value="TreeGrafter"/>
</dbReference>
<dbReference type="InterPro" id="IPR014265">
    <property type="entry name" value="XrtA/PrsK"/>
</dbReference>
<keyword evidence="4" id="KW-1133">Transmembrane helix</keyword>
<feature type="transmembrane region" description="Helical" evidence="4">
    <location>
        <begin position="254"/>
        <end position="275"/>
    </location>
</feature>
<keyword evidence="6" id="KW-0418">Kinase</keyword>
<dbReference type="InterPro" id="IPR005467">
    <property type="entry name" value="His_kinase_dom"/>
</dbReference>
<evidence type="ECO:0000256" key="4">
    <source>
        <dbReference type="SAM" id="Phobius"/>
    </source>
</evidence>
<protein>
    <recommendedName>
        <fullName evidence="2">histidine kinase</fullName>
        <ecNumber evidence="2">2.7.13.3</ecNumber>
    </recommendedName>
</protein>
<comment type="catalytic activity">
    <reaction evidence="1">
        <text>ATP + protein L-histidine = ADP + protein N-phospho-L-histidine.</text>
        <dbReference type="EC" id="2.7.13.3"/>
    </reaction>
</comment>
<dbReference type="SMART" id="SM00387">
    <property type="entry name" value="HATPase_c"/>
    <property type="match status" value="1"/>
</dbReference>
<keyword evidence="4" id="KW-0472">Membrane</keyword>
<dbReference type="AlphaFoldDB" id="A0A0P0LXS5"/>
<reference evidence="6" key="1">
    <citation type="submission" date="2015-08" db="EMBL/GenBank/DDBJ databases">
        <title>Partial sequence of psychrophilic Colwellia sp.</title>
        <authorList>
            <person name="Pankowski J.A."/>
            <person name="Leong J.S."/>
            <person name="Nano F.E."/>
        </authorList>
    </citation>
    <scope>NUCLEOTIDE SEQUENCE</scope>
    <source>
        <strain evidence="6">C1</strain>
    </source>
</reference>
<feature type="transmembrane region" description="Helical" evidence="4">
    <location>
        <begin position="126"/>
        <end position="145"/>
    </location>
</feature>
<dbReference type="PANTHER" id="PTHR43547:SF2">
    <property type="entry name" value="HYBRID SIGNAL TRANSDUCTION HISTIDINE KINASE C"/>
    <property type="match status" value="1"/>
</dbReference>
<dbReference type="Gene3D" id="3.30.565.10">
    <property type="entry name" value="Histidine kinase-like ATPase, C-terminal domain"/>
    <property type="match status" value="1"/>
</dbReference>
<name>A0A0P0LXS5_9GAMM</name>
<feature type="domain" description="Histidine kinase" evidence="5">
    <location>
        <begin position="474"/>
        <end position="677"/>
    </location>
</feature>
<dbReference type="EMBL" id="KT428295">
    <property type="protein sequence ID" value="ALK44320.1"/>
    <property type="molecule type" value="Genomic_DNA"/>
</dbReference>
<feature type="transmembrane region" description="Helical" evidence="4">
    <location>
        <begin position="157"/>
        <end position="176"/>
    </location>
</feature>
<feature type="transmembrane region" description="Helical" evidence="4">
    <location>
        <begin position="38"/>
        <end position="58"/>
    </location>
</feature>
<dbReference type="Pfam" id="PF02518">
    <property type="entry name" value="HATPase_c"/>
    <property type="match status" value="1"/>
</dbReference>
<accession>A0A0P0LXS5</accession>
<organism evidence="6">
    <name type="scientific">Colwellia sp. C1</name>
    <dbReference type="NCBI Taxonomy" id="1737566"/>
    <lineage>
        <taxon>Bacteria</taxon>
        <taxon>Pseudomonadati</taxon>
        <taxon>Pseudomonadota</taxon>
        <taxon>Gammaproteobacteria</taxon>
        <taxon>Alteromonadales</taxon>
        <taxon>Colwelliaceae</taxon>
        <taxon>Colwellia</taxon>
    </lineage>
</organism>
<feature type="transmembrane region" description="Helical" evidence="4">
    <location>
        <begin position="64"/>
        <end position="86"/>
    </location>
</feature>
<evidence type="ECO:0000313" key="6">
    <source>
        <dbReference type="EMBL" id="ALK44320.1"/>
    </source>
</evidence>
<dbReference type="SUPFAM" id="SSF55781">
    <property type="entry name" value="GAF domain-like"/>
    <property type="match status" value="1"/>
</dbReference>
<evidence type="ECO:0000256" key="2">
    <source>
        <dbReference type="ARBA" id="ARBA00012438"/>
    </source>
</evidence>
<keyword evidence="3" id="KW-0597">Phosphoprotein</keyword>
<dbReference type="PRINTS" id="PR00344">
    <property type="entry name" value="BCTRLSENSOR"/>
</dbReference>
<dbReference type="InterPro" id="IPR036890">
    <property type="entry name" value="HATPase_C_sf"/>
</dbReference>
<dbReference type="InterPro" id="IPR003594">
    <property type="entry name" value="HATPase_dom"/>
</dbReference>